<dbReference type="Pfam" id="PF00196">
    <property type="entry name" value="GerE"/>
    <property type="match status" value="1"/>
</dbReference>
<keyword evidence="10" id="KW-1185">Reference proteome</keyword>
<organism evidence="9 10">
    <name type="scientific">Alkalispirillum mobile</name>
    <dbReference type="NCBI Taxonomy" id="85925"/>
    <lineage>
        <taxon>Bacteria</taxon>
        <taxon>Pseudomonadati</taxon>
        <taxon>Pseudomonadota</taxon>
        <taxon>Gammaproteobacteria</taxon>
        <taxon>Chromatiales</taxon>
        <taxon>Ectothiorhodospiraceae</taxon>
        <taxon>Alkalispirillum</taxon>
    </lineage>
</organism>
<dbReference type="Gene3D" id="3.40.50.2300">
    <property type="match status" value="1"/>
</dbReference>
<dbReference type="SUPFAM" id="SSF46894">
    <property type="entry name" value="C-terminal effector domain of the bipartite response regulators"/>
    <property type="match status" value="1"/>
</dbReference>
<feature type="domain" description="HTH luxR-type" evidence="7">
    <location>
        <begin position="138"/>
        <end position="203"/>
    </location>
</feature>
<evidence type="ECO:0000313" key="9">
    <source>
        <dbReference type="EMBL" id="RLK50886.1"/>
    </source>
</evidence>
<dbReference type="PANTHER" id="PTHR44688">
    <property type="entry name" value="DNA-BINDING TRANSCRIPTIONAL ACTIVATOR DEVR_DOSR"/>
    <property type="match status" value="1"/>
</dbReference>
<evidence type="ECO:0000256" key="5">
    <source>
        <dbReference type="ARBA" id="ARBA00023163"/>
    </source>
</evidence>
<evidence type="ECO:0000256" key="4">
    <source>
        <dbReference type="ARBA" id="ARBA00023125"/>
    </source>
</evidence>
<dbReference type="SMART" id="SM00448">
    <property type="entry name" value="REC"/>
    <property type="match status" value="1"/>
</dbReference>
<dbReference type="OrthoDB" id="9802186at2"/>
<protein>
    <submittedName>
        <fullName evidence="9">LuxR family two component transcriptional regulator</fullName>
    </submittedName>
</protein>
<evidence type="ECO:0000256" key="6">
    <source>
        <dbReference type="PROSITE-ProRule" id="PRU00169"/>
    </source>
</evidence>
<dbReference type="InterPro" id="IPR011006">
    <property type="entry name" value="CheY-like_superfamily"/>
</dbReference>
<dbReference type="GO" id="GO:0003677">
    <property type="term" value="F:DNA binding"/>
    <property type="evidence" value="ECO:0007669"/>
    <property type="project" value="UniProtKB-KW"/>
</dbReference>
<dbReference type="Gene3D" id="1.10.10.10">
    <property type="entry name" value="Winged helix-like DNA-binding domain superfamily/Winged helix DNA-binding domain"/>
    <property type="match status" value="1"/>
</dbReference>
<dbReference type="InterPro" id="IPR001789">
    <property type="entry name" value="Sig_transdc_resp-reg_receiver"/>
</dbReference>
<dbReference type="InterPro" id="IPR016032">
    <property type="entry name" value="Sig_transdc_resp-reg_C-effctor"/>
</dbReference>
<keyword evidence="2" id="KW-0902">Two-component regulatory system</keyword>
<dbReference type="RefSeq" id="WP_121441338.1">
    <property type="nucleotide sequence ID" value="NZ_RCDA01000001.1"/>
</dbReference>
<keyword evidence="3" id="KW-0805">Transcription regulation</keyword>
<dbReference type="PRINTS" id="PR00038">
    <property type="entry name" value="HTHLUXR"/>
</dbReference>
<proteinExistence type="predicted"/>
<evidence type="ECO:0000256" key="1">
    <source>
        <dbReference type="ARBA" id="ARBA00022553"/>
    </source>
</evidence>
<gene>
    <name evidence="9" type="ORF">DFR31_0795</name>
</gene>
<evidence type="ECO:0000259" key="8">
    <source>
        <dbReference type="PROSITE" id="PS50110"/>
    </source>
</evidence>
<dbReference type="GO" id="GO:0006355">
    <property type="term" value="P:regulation of DNA-templated transcription"/>
    <property type="evidence" value="ECO:0007669"/>
    <property type="project" value="InterPro"/>
</dbReference>
<evidence type="ECO:0000313" key="10">
    <source>
        <dbReference type="Proteomes" id="UP000275461"/>
    </source>
</evidence>
<accession>A0A498C9D2</accession>
<name>A0A498C9D2_9GAMM</name>
<dbReference type="InterPro" id="IPR036388">
    <property type="entry name" value="WH-like_DNA-bd_sf"/>
</dbReference>
<reference evidence="9 10" key="1">
    <citation type="submission" date="2018-10" db="EMBL/GenBank/DDBJ databases">
        <title>Genomic Encyclopedia of Type Strains, Phase IV (KMG-IV): sequencing the most valuable type-strain genomes for metagenomic binning, comparative biology and taxonomic classification.</title>
        <authorList>
            <person name="Goeker M."/>
        </authorList>
    </citation>
    <scope>NUCLEOTIDE SEQUENCE [LARGE SCALE GENOMIC DNA]</scope>
    <source>
        <strain evidence="9 10">DSM 12769</strain>
    </source>
</reference>
<evidence type="ECO:0000256" key="3">
    <source>
        <dbReference type="ARBA" id="ARBA00023015"/>
    </source>
</evidence>
<dbReference type="CDD" id="cd06170">
    <property type="entry name" value="LuxR_C_like"/>
    <property type="match status" value="1"/>
</dbReference>
<dbReference type="InterPro" id="IPR000792">
    <property type="entry name" value="Tscrpt_reg_LuxR_C"/>
</dbReference>
<keyword evidence="4" id="KW-0238">DNA-binding</keyword>
<dbReference type="EMBL" id="RCDA01000001">
    <property type="protein sequence ID" value="RLK50886.1"/>
    <property type="molecule type" value="Genomic_DNA"/>
</dbReference>
<keyword evidence="5" id="KW-0804">Transcription</keyword>
<comment type="caution">
    <text evidence="9">The sequence shown here is derived from an EMBL/GenBank/DDBJ whole genome shotgun (WGS) entry which is preliminary data.</text>
</comment>
<dbReference type="Proteomes" id="UP000275461">
    <property type="component" value="Unassembled WGS sequence"/>
</dbReference>
<dbReference type="CDD" id="cd17537">
    <property type="entry name" value="REC_FixJ"/>
    <property type="match status" value="1"/>
</dbReference>
<evidence type="ECO:0000259" key="7">
    <source>
        <dbReference type="PROSITE" id="PS50043"/>
    </source>
</evidence>
<dbReference type="Pfam" id="PF00072">
    <property type="entry name" value="Response_reg"/>
    <property type="match status" value="1"/>
</dbReference>
<dbReference type="SMART" id="SM00421">
    <property type="entry name" value="HTH_LUXR"/>
    <property type="match status" value="1"/>
</dbReference>
<dbReference type="SUPFAM" id="SSF52172">
    <property type="entry name" value="CheY-like"/>
    <property type="match status" value="1"/>
</dbReference>
<dbReference type="PANTHER" id="PTHR44688:SF16">
    <property type="entry name" value="DNA-BINDING TRANSCRIPTIONAL ACTIVATOR DEVR_DOSR"/>
    <property type="match status" value="1"/>
</dbReference>
<sequence length="214" mass="23429">MSPANSDRVWVVEDDERVRRSLTWLLESVGLAVHEFPGAEPFLEALDPTRPGCVLLDIRMPGMGGLELQQLLARDHPLLPVILITGHGDVPMAVRALKAGAYDFFEKPFNDQELLERAQAAIQQHRAALAEAASRAGIEQRIARLTPRERDVLALMLEGAPGKVMAARLHISPRTADVHRHNVMEKMEAASLAELIQLCLAAGLKPGQPAEGNH</sequence>
<keyword evidence="1 6" id="KW-0597">Phosphoprotein</keyword>
<dbReference type="PROSITE" id="PS50043">
    <property type="entry name" value="HTH_LUXR_2"/>
    <property type="match status" value="1"/>
</dbReference>
<dbReference type="GO" id="GO:0000160">
    <property type="term" value="P:phosphorelay signal transduction system"/>
    <property type="evidence" value="ECO:0007669"/>
    <property type="project" value="UniProtKB-KW"/>
</dbReference>
<feature type="modified residue" description="4-aspartylphosphate" evidence="6">
    <location>
        <position position="57"/>
    </location>
</feature>
<dbReference type="AlphaFoldDB" id="A0A498C9D2"/>
<feature type="domain" description="Response regulatory" evidence="8">
    <location>
        <begin position="8"/>
        <end position="122"/>
    </location>
</feature>
<dbReference type="PROSITE" id="PS50110">
    <property type="entry name" value="RESPONSE_REGULATORY"/>
    <property type="match status" value="1"/>
</dbReference>
<dbReference type="FunFam" id="3.40.50.2300:FF:000018">
    <property type="entry name" value="DNA-binding transcriptional regulator NtrC"/>
    <property type="match status" value="1"/>
</dbReference>
<evidence type="ECO:0000256" key="2">
    <source>
        <dbReference type="ARBA" id="ARBA00023012"/>
    </source>
</evidence>